<name>A0A7S4L244_GUITH</name>
<feature type="compositionally biased region" description="Basic and acidic residues" evidence="1">
    <location>
        <begin position="435"/>
        <end position="447"/>
    </location>
</feature>
<feature type="region of interest" description="Disordered" evidence="1">
    <location>
        <begin position="435"/>
        <end position="545"/>
    </location>
</feature>
<accession>A0A7S4L244</accession>
<sequence length="545" mass="57791">MAASASAWLAPSLAPPGTSALSLPSCTSSSSPSSLLCTSNRASTLPTLAPRVRSRSGSLALRSHEGGSEPAVGRRQANFMLGAILLAGFAPAAGAKSSTELEREVASLEKEVEASFKEAVGVSAKGKSSFQKALKEGESIKSLFEELKSLSEKVAGSFNELKDLGQSVAEKLSDEEEALGEAAVQAYEQAEEASAVRKNSEKTAELFAKGDKLRSEVRVKVQKQKDWQKSLEELKKAESLFQTSLKTNQKAVTDIKSAMANVSLASASFTKAVSEMNNVKLFNEAGSLPNAQSSLATIKNAVELNKKASNLAKQSVGDSQRANKVLNDAMKIAVESGKVGQEALNSLTKGNSKLKEKSSNKLKDALAIAQAFASKSAEAQKRTTAFLETLKDSEKNVMEAMNKYAQAEKSGIKADKVYEMVKIEAQKEQDEIAKYRKNRRMETKKAAEMTADTSPPPRQPSKAAPAPVKKESPSPPQVKPSVTLPSTDSLKIEAPAPPPAPKAPKLKKLAEPAAAPETSDAPALKPKATVKEPARESAGPALTLE</sequence>
<feature type="region of interest" description="Disordered" evidence="1">
    <location>
        <begin position="1"/>
        <end position="72"/>
    </location>
</feature>
<evidence type="ECO:0000256" key="1">
    <source>
        <dbReference type="SAM" id="MobiDB-lite"/>
    </source>
</evidence>
<protein>
    <submittedName>
        <fullName evidence="2">Uncharacterized protein</fullName>
    </submittedName>
</protein>
<dbReference type="EMBL" id="HBKN01028809">
    <property type="protein sequence ID" value="CAE2312702.1"/>
    <property type="molecule type" value="Transcribed_RNA"/>
</dbReference>
<evidence type="ECO:0000313" key="2">
    <source>
        <dbReference type="EMBL" id="CAE2312702.1"/>
    </source>
</evidence>
<dbReference type="AlphaFoldDB" id="A0A7S4L244"/>
<gene>
    <name evidence="2" type="ORF">GTHE00462_LOCUS22338</name>
</gene>
<feature type="compositionally biased region" description="Low complexity" evidence="1">
    <location>
        <begin position="1"/>
        <end position="39"/>
    </location>
</feature>
<organism evidence="2">
    <name type="scientific">Guillardia theta</name>
    <name type="common">Cryptophyte</name>
    <name type="synonym">Cryptomonas phi</name>
    <dbReference type="NCBI Taxonomy" id="55529"/>
    <lineage>
        <taxon>Eukaryota</taxon>
        <taxon>Cryptophyceae</taxon>
        <taxon>Pyrenomonadales</taxon>
        <taxon>Geminigeraceae</taxon>
        <taxon>Guillardia</taxon>
    </lineage>
</organism>
<proteinExistence type="predicted"/>
<reference evidence="2" key="1">
    <citation type="submission" date="2021-01" db="EMBL/GenBank/DDBJ databases">
        <authorList>
            <person name="Corre E."/>
            <person name="Pelletier E."/>
            <person name="Niang G."/>
            <person name="Scheremetjew M."/>
            <person name="Finn R."/>
            <person name="Kale V."/>
            <person name="Holt S."/>
            <person name="Cochrane G."/>
            <person name="Meng A."/>
            <person name="Brown T."/>
            <person name="Cohen L."/>
        </authorList>
    </citation>
    <scope>NUCLEOTIDE SEQUENCE</scope>
    <source>
        <strain evidence="2">CCMP 2712</strain>
    </source>
</reference>